<keyword evidence="14" id="KW-1185">Reference proteome</keyword>
<feature type="transmembrane region" description="Helical" evidence="11">
    <location>
        <begin position="7"/>
        <end position="28"/>
    </location>
</feature>
<evidence type="ECO:0000256" key="8">
    <source>
        <dbReference type="ARBA" id="ARBA00022989"/>
    </source>
</evidence>
<evidence type="ECO:0000313" key="13">
    <source>
        <dbReference type="EMBL" id="EJU04330.1"/>
    </source>
</evidence>
<keyword evidence="9 11" id="KW-0472">Membrane</keyword>
<evidence type="ECO:0000256" key="10">
    <source>
        <dbReference type="ARBA" id="ARBA00023180"/>
    </source>
</evidence>
<dbReference type="GO" id="GO:0051377">
    <property type="term" value="F:mannose-ethanolamine phosphotransferase activity"/>
    <property type="evidence" value="ECO:0007669"/>
    <property type="project" value="InterPro"/>
</dbReference>
<feature type="transmembrane region" description="Helical" evidence="11">
    <location>
        <begin position="522"/>
        <end position="542"/>
    </location>
</feature>
<feature type="transmembrane region" description="Helical" evidence="11">
    <location>
        <begin position="449"/>
        <end position="470"/>
    </location>
</feature>
<dbReference type="PANTHER" id="PTHR23071">
    <property type="entry name" value="PHOSPHATIDYLINOSITOL GLYCAN"/>
    <property type="match status" value="1"/>
</dbReference>
<feature type="transmembrane region" description="Helical" evidence="11">
    <location>
        <begin position="798"/>
        <end position="817"/>
    </location>
</feature>
<comment type="subcellular location">
    <subcellularLocation>
        <location evidence="1">Endoplasmic reticulum membrane</location>
        <topology evidence="1">Multi-pass membrane protein</topology>
    </subcellularLocation>
</comment>
<dbReference type="CDD" id="cd16023">
    <property type="entry name" value="GPI_EPT_3"/>
    <property type="match status" value="1"/>
</dbReference>
<feature type="transmembrane region" description="Helical" evidence="11">
    <location>
        <begin position="580"/>
        <end position="596"/>
    </location>
</feature>
<dbReference type="InterPro" id="IPR002591">
    <property type="entry name" value="Phosphodiest/P_Trfase"/>
</dbReference>
<sequence>MAILRGHVLGVLLLLYICYLHFTGLFLFTRGFLLSRLALSNTAPSLATTTLTPTHNRALVIIIDALRYDFVTPYPPSPHSGYHHSILTVPSEITAEYPQNSFLFHSYSDPPTTTLQRLKAITTGSLPTFIDQGNNFHSSSIEEDSIIHQIASSPRFPNRAFMGDDTWLSIYPSSFSPNLTHPFDSFNVEDLHSVDEGVTRSLLPLLRNQFPPGSKAEDQPFQFLVAHFLGVDHVGHRLGPDHPAMATKLRQMDNLLREVVDLLQDDTLLVVLGDHGMDPKGDHGGDSVLEVSTMTWLYSPGAALHTLPSPLPSELTPYTTYPGSPAPARSVQQIDLLPSLSLLLGLPIPFNNLGCVIPELFWRPGALESALRLNAAQIWEYFLAYRASGAGGELDEAWDGLEREWVTAKSVGRANAGTGAGDPARILAQHAFVRSALETCRSLWAQFDVLMIGLGLGVLALSVGVLGALYRTLTHRLAWDELVRRALSWAGVGATGGALAGWAVKRFVSVQMVEKVLLSDWMLFGTSFGSAVLLLLSLLLPYTPLLLPKLSFPALLAFGIITLHAVSFSSNSFILWEDHVVPFFLLTLLLPTLLSAPSAPTRTLQYRLLGFSLLLAGCIRLMSISTVCREEQHPNCHVTFYASSTTPVSPSVILLLSLPAAFLLPRAILFLLSQSKSDRGPAPLFLSYYLRPALLASALYWLIEHLESWRGLNPDRVPALKAFRMLFARISLSATLFAGYAGWAVAPPCVELQLFEPPPSSPRQGKQLIVLGYSNAYGALYLLFLLVFFALLFAATQLTGQVVLVLWLLALLSLLEQTDAGRDAARLSSLSPATGPKITEIATLALLGQLLFFTTGHQAVMSTIQWKSAFIGFPAVTYPFSPLLVGLNFAGPVFLSALAVPLLAMWQVSPVITTSQPEKVKNTSADTNANTSAGKVHVLPDTLKSCIGFSLTNSLLALSSAASAAWLRRHLMVWKVFAPRFMLGGVMLLVVDLGLVLAVGVGSAATCHKVKRMFGTET</sequence>
<dbReference type="UniPathway" id="UPA00196"/>
<dbReference type="GeneID" id="63691285"/>
<feature type="transmembrane region" description="Helical" evidence="11">
    <location>
        <begin position="554"/>
        <end position="574"/>
    </location>
</feature>
<dbReference type="Pfam" id="PF19316">
    <property type="entry name" value="PIGO_PIGG"/>
    <property type="match status" value="1"/>
</dbReference>
<dbReference type="InterPro" id="IPR045687">
    <property type="entry name" value="PIGG/GPI7_C"/>
</dbReference>
<evidence type="ECO:0000259" key="12">
    <source>
        <dbReference type="Pfam" id="PF19316"/>
    </source>
</evidence>
<dbReference type="InterPro" id="IPR017850">
    <property type="entry name" value="Alkaline_phosphatase_core_sf"/>
</dbReference>
<dbReference type="HOGENOM" id="CLU_004298_1_1_1"/>
<dbReference type="Proteomes" id="UP000030653">
    <property type="component" value="Unassembled WGS sequence"/>
</dbReference>
<dbReference type="EMBL" id="JH795858">
    <property type="protein sequence ID" value="EJU04330.1"/>
    <property type="molecule type" value="Genomic_DNA"/>
</dbReference>
<evidence type="ECO:0000256" key="9">
    <source>
        <dbReference type="ARBA" id="ARBA00023136"/>
    </source>
</evidence>
<dbReference type="SUPFAM" id="SSF53649">
    <property type="entry name" value="Alkaline phosphatase-like"/>
    <property type="match status" value="1"/>
</dbReference>
<feature type="transmembrane region" description="Helical" evidence="11">
    <location>
        <begin position="767"/>
        <end position="792"/>
    </location>
</feature>
<dbReference type="GO" id="GO:0005789">
    <property type="term" value="C:endoplasmic reticulum membrane"/>
    <property type="evidence" value="ECO:0007669"/>
    <property type="project" value="UniProtKB-SubCell"/>
</dbReference>
<feature type="transmembrane region" description="Helical" evidence="11">
    <location>
        <begin position="482"/>
        <end position="502"/>
    </location>
</feature>
<comment type="pathway">
    <text evidence="2">Glycolipid biosynthesis; glycosylphosphatidylinositol-anchor biosynthesis.</text>
</comment>
<dbReference type="PANTHER" id="PTHR23071:SF1">
    <property type="entry name" value="GPI ETHANOLAMINE PHOSPHATE TRANSFERASE 3"/>
    <property type="match status" value="1"/>
</dbReference>
<evidence type="ECO:0000256" key="3">
    <source>
        <dbReference type="ARBA" id="ARBA00008695"/>
    </source>
</evidence>
<dbReference type="Gene3D" id="3.40.720.10">
    <property type="entry name" value="Alkaline Phosphatase, subunit A"/>
    <property type="match status" value="1"/>
</dbReference>
<keyword evidence="7" id="KW-0256">Endoplasmic reticulum</keyword>
<proteinExistence type="inferred from homology"/>
<feature type="transmembrane region" description="Helical" evidence="11">
    <location>
        <begin position="723"/>
        <end position="746"/>
    </location>
</feature>
<name>M5G861_DACPD</name>
<feature type="domain" description="GPI ethanolamine phosphate transferase 2 C-terminal" evidence="12">
    <location>
        <begin position="792"/>
        <end position="1001"/>
    </location>
</feature>
<evidence type="ECO:0000256" key="7">
    <source>
        <dbReference type="ARBA" id="ARBA00022824"/>
    </source>
</evidence>
<dbReference type="InterPro" id="IPR037675">
    <property type="entry name" value="PIG-O_N"/>
</dbReference>
<reference evidence="13 14" key="1">
    <citation type="journal article" date="2012" name="Science">
        <title>The Paleozoic origin of enzymatic lignin decomposition reconstructed from 31 fungal genomes.</title>
        <authorList>
            <person name="Floudas D."/>
            <person name="Binder M."/>
            <person name="Riley R."/>
            <person name="Barry K."/>
            <person name="Blanchette R.A."/>
            <person name="Henrissat B."/>
            <person name="Martinez A.T."/>
            <person name="Otillar R."/>
            <person name="Spatafora J.W."/>
            <person name="Yadav J.S."/>
            <person name="Aerts A."/>
            <person name="Benoit I."/>
            <person name="Boyd A."/>
            <person name="Carlson A."/>
            <person name="Copeland A."/>
            <person name="Coutinho P.M."/>
            <person name="de Vries R.P."/>
            <person name="Ferreira P."/>
            <person name="Findley K."/>
            <person name="Foster B."/>
            <person name="Gaskell J."/>
            <person name="Glotzer D."/>
            <person name="Gorecki P."/>
            <person name="Heitman J."/>
            <person name="Hesse C."/>
            <person name="Hori C."/>
            <person name="Igarashi K."/>
            <person name="Jurgens J.A."/>
            <person name="Kallen N."/>
            <person name="Kersten P."/>
            <person name="Kohler A."/>
            <person name="Kuees U."/>
            <person name="Kumar T.K.A."/>
            <person name="Kuo A."/>
            <person name="LaButti K."/>
            <person name="Larrondo L.F."/>
            <person name="Lindquist E."/>
            <person name="Ling A."/>
            <person name="Lombard V."/>
            <person name="Lucas S."/>
            <person name="Lundell T."/>
            <person name="Martin R."/>
            <person name="McLaughlin D.J."/>
            <person name="Morgenstern I."/>
            <person name="Morin E."/>
            <person name="Murat C."/>
            <person name="Nagy L.G."/>
            <person name="Nolan M."/>
            <person name="Ohm R.A."/>
            <person name="Patyshakuliyeva A."/>
            <person name="Rokas A."/>
            <person name="Ruiz-Duenas F.J."/>
            <person name="Sabat G."/>
            <person name="Salamov A."/>
            <person name="Samejima M."/>
            <person name="Schmutz J."/>
            <person name="Slot J.C."/>
            <person name="St John F."/>
            <person name="Stenlid J."/>
            <person name="Sun H."/>
            <person name="Sun S."/>
            <person name="Syed K."/>
            <person name="Tsang A."/>
            <person name="Wiebenga A."/>
            <person name="Young D."/>
            <person name="Pisabarro A."/>
            <person name="Eastwood D.C."/>
            <person name="Martin F."/>
            <person name="Cullen D."/>
            <person name="Grigoriev I.V."/>
            <person name="Hibbett D.S."/>
        </authorList>
    </citation>
    <scope>NUCLEOTIDE SEQUENCE [LARGE SCALE GENOMIC DNA]</scope>
    <source>
        <strain evidence="13 14">DJM-731 SS1</strain>
    </source>
</reference>
<feature type="transmembrane region" description="Helical" evidence="11">
    <location>
        <begin position="647"/>
        <end position="672"/>
    </location>
</feature>
<keyword evidence="5" id="KW-0808">Transferase</keyword>
<evidence type="ECO:0000256" key="4">
    <source>
        <dbReference type="ARBA" id="ARBA00022502"/>
    </source>
</evidence>
<dbReference type="AlphaFoldDB" id="M5G861"/>
<feature type="transmembrane region" description="Helical" evidence="11">
    <location>
        <begin position="880"/>
        <end position="906"/>
    </location>
</feature>
<evidence type="ECO:0000256" key="6">
    <source>
        <dbReference type="ARBA" id="ARBA00022692"/>
    </source>
</evidence>
<keyword evidence="8 11" id="KW-1133">Transmembrane helix</keyword>
<dbReference type="RefSeq" id="XP_040631224.1">
    <property type="nucleotide sequence ID" value="XM_040776223.1"/>
</dbReference>
<evidence type="ECO:0000313" key="14">
    <source>
        <dbReference type="Proteomes" id="UP000030653"/>
    </source>
</evidence>
<dbReference type="InterPro" id="IPR039524">
    <property type="entry name" value="PIGO/GPI13"/>
</dbReference>
<keyword evidence="10" id="KW-0325">Glycoprotein</keyword>
<dbReference type="STRING" id="1858805.M5G861"/>
<evidence type="ECO:0000256" key="1">
    <source>
        <dbReference type="ARBA" id="ARBA00004477"/>
    </source>
</evidence>
<dbReference type="OrthoDB" id="272139at2759"/>
<organism evidence="13 14">
    <name type="scientific">Dacryopinax primogenitus (strain DJM 731)</name>
    <name type="common">Brown rot fungus</name>
    <dbReference type="NCBI Taxonomy" id="1858805"/>
    <lineage>
        <taxon>Eukaryota</taxon>
        <taxon>Fungi</taxon>
        <taxon>Dikarya</taxon>
        <taxon>Basidiomycota</taxon>
        <taxon>Agaricomycotina</taxon>
        <taxon>Dacrymycetes</taxon>
        <taxon>Dacrymycetales</taxon>
        <taxon>Dacrymycetaceae</taxon>
        <taxon>Dacryopinax</taxon>
    </lineage>
</organism>
<feature type="transmembrane region" description="Helical" evidence="11">
    <location>
        <begin position="946"/>
        <end position="966"/>
    </location>
</feature>
<feature type="transmembrane region" description="Helical" evidence="11">
    <location>
        <begin position="608"/>
        <end position="627"/>
    </location>
</feature>
<protein>
    <recommendedName>
        <fullName evidence="12">GPI ethanolamine phosphate transferase 2 C-terminal domain-containing protein</fullName>
    </recommendedName>
</protein>
<evidence type="ECO:0000256" key="11">
    <source>
        <dbReference type="SAM" id="Phobius"/>
    </source>
</evidence>
<feature type="transmembrane region" description="Helical" evidence="11">
    <location>
        <begin position="986"/>
        <end position="1005"/>
    </location>
</feature>
<gene>
    <name evidence="13" type="ORF">DACRYDRAFT_76742</name>
</gene>
<keyword evidence="4" id="KW-0337">GPI-anchor biosynthesis</keyword>
<comment type="similarity">
    <text evidence="3">Belongs to the PIGG/PIGN/PIGO family. PIGO subfamily.</text>
</comment>
<dbReference type="Pfam" id="PF01663">
    <property type="entry name" value="Phosphodiest"/>
    <property type="match status" value="1"/>
</dbReference>
<evidence type="ECO:0000256" key="2">
    <source>
        <dbReference type="ARBA" id="ARBA00004687"/>
    </source>
</evidence>
<accession>M5G861</accession>
<evidence type="ECO:0000256" key="5">
    <source>
        <dbReference type="ARBA" id="ARBA00022679"/>
    </source>
</evidence>
<dbReference type="GO" id="GO:0006506">
    <property type="term" value="P:GPI anchor biosynthetic process"/>
    <property type="evidence" value="ECO:0007669"/>
    <property type="project" value="UniProtKB-UniPathway"/>
</dbReference>
<dbReference type="OMA" id="YPSFDIF"/>
<keyword evidence="6 11" id="KW-0812">Transmembrane</keyword>